<name>A0A7T3RF32_9SPIR</name>
<dbReference type="InterPro" id="IPR052025">
    <property type="entry name" value="Xyloglucanase_GH74"/>
</dbReference>
<dbReference type="Pfam" id="PF02012">
    <property type="entry name" value="BNR"/>
    <property type="match status" value="1"/>
</dbReference>
<organism evidence="2 3">
    <name type="scientific">Treponema peruense</name>
    <dbReference type="NCBI Taxonomy" id="2787628"/>
    <lineage>
        <taxon>Bacteria</taxon>
        <taxon>Pseudomonadati</taxon>
        <taxon>Spirochaetota</taxon>
        <taxon>Spirochaetia</taxon>
        <taxon>Spirochaetales</taxon>
        <taxon>Treponemataceae</taxon>
        <taxon>Treponema</taxon>
    </lineage>
</organism>
<sequence length="809" mass="88746">MKKKLLLSVAALTAAAAISFTGCESSGSSLPGAVNPQYTQKGWKSAKIVGGGMIPGIIFNTTQPGVAYVRTDMGGAYRWHPQSESWIPLTDFAGVEDYGRLGIASIATDPVEPNRVVIASGTYTNEWEQGPSQMLVSEDYGDTFTRIDMYKSDGTPLKMGGNMPGRGVGERLAIDPNDNKTVYFGSFGDGLYRSRDYGHTWEEVKSFPKKGNVYDEGFSTWSHFEHYFGIMWVLFDPASGTAGSGSKNIYVAVADTGTTIYESNDAGATWHPLAGQPDIGQDLTLPAYEPGSASKEKKHAHMTGESCSCKKYYPIKGVYSPKGELLVTYNHGFGPYSSAYWGGAIWKYNFTTKEWTDISLPKHDPDPSRVTLDRGVGSVAVDRQNPDTLVAVTLNEWWPDEYIYRSTDGGKTWDPIWYMDGYPNRVNKYTLDIKDSPWLDWGEQKALPEQNPKLGWCIADIEIDPFDSNVLMYGTGATIYGTHNLTDWDKGKRVNFTVMADGIEECAILDLISPPEGANLISGMGDIGGFVHYDLNKASTMIVNPNIAGVNSLDYAQEDPYFIVRMGDGKLMYTEDGGDNWSPVGKFLEGADKGWSGVTAVSPDTSVIVWAPGNLVANWSDDLGRTWTECKGLPAGAKVVSDRVNSKKFYAFGNDGKTDTFYASEDAGKTFTAVNTTWNTSSRNRTSWDLTAVIGCEGHLWFAAGEAGLYHSEDGGKNWTSIKGFDNAMIIGLGKAKDKDSYQSLYTNSKINGKYGIYRSDDKGATWIRINDDKHQFGAANSTITGDPRIYGRVYLGTNGRGIMYRDLD</sequence>
<feature type="chain" id="PRO_5032819535" evidence="1">
    <location>
        <begin position="20"/>
        <end position="809"/>
    </location>
</feature>
<dbReference type="PANTHER" id="PTHR43739">
    <property type="entry name" value="XYLOGLUCANASE (EUROFUNG)"/>
    <property type="match status" value="1"/>
</dbReference>
<feature type="signal peptide" evidence="1">
    <location>
        <begin position="1"/>
        <end position="19"/>
    </location>
</feature>
<dbReference type="AlphaFoldDB" id="A0A7T3RF32"/>
<dbReference type="RefSeq" id="WP_198443462.1">
    <property type="nucleotide sequence ID" value="NZ_CBCSHE010000004.1"/>
</dbReference>
<dbReference type="KEGG" id="tper:IWA51_05085"/>
<dbReference type="SUPFAM" id="SSF110296">
    <property type="entry name" value="Oligoxyloglucan reducing end-specific cellobiohydrolase"/>
    <property type="match status" value="2"/>
</dbReference>
<evidence type="ECO:0000313" key="3">
    <source>
        <dbReference type="Proteomes" id="UP000595224"/>
    </source>
</evidence>
<dbReference type="CDD" id="cd15482">
    <property type="entry name" value="Sialidase_non-viral"/>
    <property type="match status" value="1"/>
</dbReference>
<evidence type="ECO:0000313" key="2">
    <source>
        <dbReference type="EMBL" id="QQA01972.1"/>
    </source>
</evidence>
<dbReference type="PANTHER" id="PTHR43739:SF5">
    <property type="entry name" value="EXO-ALPHA-SIALIDASE"/>
    <property type="match status" value="1"/>
</dbReference>
<dbReference type="PROSITE" id="PS51257">
    <property type="entry name" value="PROKAR_LIPOPROTEIN"/>
    <property type="match status" value="1"/>
</dbReference>
<evidence type="ECO:0000256" key="1">
    <source>
        <dbReference type="SAM" id="SignalP"/>
    </source>
</evidence>
<protein>
    <submittedName>
        <fullName evidence="2">Xyloglucanase</fullName>
    </submittedName>
</protein>
<dbReference type="InterPro" id="IPR002860">
    <property type="entry name" value="BNR_rpt"/>
</dbReference>
<dbReference type="Proteomes" id="UP000595224">
    <property type="component" value="Chromosome"/>
</dbReference>
<accession>A0A7T3RF32</accession>
<dbReference type="GO" id="GO:0010411">
    <property type="term" value="P:xyloglucan metabolic process"/>
    <property type="evidence" value="ECO:0007669"/>
    <property type="project" value="TreeGrafter"/>
</dbReference>
<reference evidence="2 3" key="1">
    <citation type="submission" date="2020-11" db="EMBL/GenBank/DDBJ databases">
        <title>Treponema Peruensis nv. sp., first commensal Treponema isolated from human feces.</title>
        <authorList>
            <person name="Belkhou C."/>
            <person name="Raes J."/>
        </authorList>
    </citation>
    <scope>NUCLEOTIDE SEQUENCE [LARGE SCALE GENOMIC DNA]</scope>
    <source>
        <strain evidence="2 3">RCC2812</strain>
    </source>
</reference>
<gene>
    <name evidence="2" type="ORF">IWA51_05085</name>
</gene>
<dbReference type="EMBL" id="CP064936">
    <property type="protein sequence ID" value="QQA01972.1"/>
    <property type="molecule type" value="Genomic_DNA"/>
</dbReference>
<dbReference type="InterPro" id="IPR015943">
    <property type="entry name" value="WD40/YVTN_repeat-like_dom_sf"/>
</dbReference>
<keyword evidence="1" id="KW-0732">Signal</keyword>
<proteinExistence type="predicted"/>
<keyword evidence="3" id="KW-1185">Reference proteome</keyword>
<dbReference type="Gene3D" id="2.130.10.10">
    <property type="entry name" value="YVTN repeat-like/Quinoprotein amine dehydrogenase"/>
    <property type="match status" value="2"/>
</dbReference>